<evidence type="ECO:0000256" key="2">
    <source>
        <dbReference type="ARBA" id="ARBA00023015"/>
    </source>
</evidence>
<dbReference type="Proteomes" id="UP001234798">
    <property type="component" value="Chromosome"/>
</dbReference>
<dbReference type="InterPro" id="IPR000847">
    <property type="entry name" value="LysR_HTH_N"/>
</dbReference>
<dbReference type="Gene3D" id="3.40.190.10">
    <property type="entry name" value="Periplasmic binding protein-like II"/>
    <property type="match status" value="2"/>
</dbReference>
<organism evidence="6 7">
    <name type="scientific">Achromobacter seleniivolatilans</name>
    <dbReference type="NCBI Taxonomy" id="3047478"/>
    <lineage>
        <taxon>Bacteria</taxon>
        <taxon>Pseudomonadati</taxon>
        <taxon>Pseudomonadota</taxon>
        <taxon>Betaproteobacteria</taxon>
        <taxon>Burkholderiales</taxon>
        <taxon>Alcaligenaceae</taxon>
        <taxon>Achromobacter</taxon>
    </lineage>
</organism>
<dbReference type="RefSeq" id="WP_306945454.1">
    <property type="nucleotide sequence ID" value="NZ_CP132976.1"/>
</dbReference>
<dbReference type="SUPFAM" id="SSF46785">
    <property type="entry name" value="Winged helix' DNA-binding domain"/>
    <property type="match status" value="1"/>
</dbReference>
<protein>
    <submittedName>
        <fullName evidence="6">LysR family transcriptional regulator</fullName>
    </submittedName>
</protein>
<proteinExistence type="inferred from homology"/>
<sequence length="306" mass="33993">MEFRQLECFIAVAEELHFGRAAERLCMTQPPLSRQIQLLEQDLGVTLFERNSRQVLLSAAGRHFLRDARHLLEYSARAAATARRTSGGEAGHITLGFTAVAAYRLMPSMIMRARKLLAGVEIQLRETVSTDLERLLLAREVDAILARSIPHQTGIEARLIEREPLVLALPAHSSLCEHATVPLRLLQGQPFVLYSPREGKYFYDRIVGAFGLADVQPDYVQRAGQTHTLLALVRAGLGVGIVPDSARELRFEGVEFRPIGQRDLYADMYLAWHTHHDNPALDAFLQRVAVEGGASDHGLPPRPALG</sequence>
<evidence type="ECO:0000256" key="3">
    <source>
        <dbReference type="ARBA" id="ARBA00023125"/>
    </source>
</evidence>
<dbReference type="InterPro" id="IPR005119">
    <property type="entry name" value="LysR_subst-bd"/>
</dbReference>
<evidence type="ECO:0000313" key="7">
    <source>
        <dbReference type="Proteomes" id="UP001234798"/>
    </source>
</evidence>
<dbReference type="PRINTS" id="PR00039">
    <property type="entry name" value="HTHLYSR"/>
</dbReference>
<evidence type="ECO:0000313" key="6">
    <source>
        <dbReference type="EMBL" id="WMD21598.1"/>
    </source>
</evidence>
<evidence type="ECO:0000259" key="5">
    <source>
        <dbReference type="PROSITE" id="PS50931"/>
    </source>
</evidence>
<dbReference type="InterPro" id="IPR036388">
    <property type="entry name" value="WH-like_DNA-bd_sf"/>
</dbReference>
<dbReference type="Pfam" id="PF00126">
    <property type="entry name" value="HTH_1"/>
    <property type="match status" value="1"/>
</dbReference>
<dbReference type="EMBL" id="CP132976">
    <property type="protein sequence ID" value="WMD21598.1"/>
    <property type="molecule type" value="Genomic_DNA"/>
</dbReference>
<dbReference type="Gene3D" id="1.10.10.10">
    <property type="entry name" value="Winged helix-like DNA-binding domain superfamily/Winged helix DNA-binding domain"/>
    <property type="match status" value="1"/>
</dbReference>
<dbReference type="PANTHER" id="PTHR30346:SF0">
    <property type="entry name" value="HCA OPERON TRANSCRIPTIONAL ACTIVATOR HCAR"/>
    <property type="match status" value="1"/>
</dbReference>
<comment type="similarity">
    <text evidence="1">Belongs to the LysR transcriptional regulatory family.</text>
</comment>
<dbReference type="SUPFAM" id="SSF53850">
    <property type="entry name" value="Periplasmic binding protein-like II"/>
    <property type="match status" value="1"/>
</dbReference>
<accession>A0ABY9M5X6</accession>
<keyword evidence="7" id="KW-1185">Reference proteome</keyword>
<gene>
    <name evidence="6" type="ORF">RAS12_04265</name>
</gene>
<dbReference type="InterPro" id="IPR036390">
    <property type="entry name" value="WH_DNA-bd_sf"/>
</dbReference>
<dbReference type="PANTHER" id="PTHR30346">
    <property type="entry name" value="TRANSCRIPTIONAL DUAL REGULATOR HCAR-RELATED"/>
    <property type="match status" value="1"/>
</dbReference>
<evidence type="ECO:0000256" key="1">
    <source>
        <dbReference type="ARBA" id="ARBA00009437"/>
    </source>
</evidence>
<dbReference type="Pfam" id="PF03466">
    <property type="entry name" value="LysR_substrate"/>
    <property type="match status" value="1"/>
</dbReference>
<dbReference type="PROSITE" id="PS50931">
    <property type="entry name" value="HTH_LYSR"/>
    <property type="match status" value="1"/>
</dbReference>
<keyword evidence="3" id="KW-0238">DNA-binding</keyword>
<reference evidence="6 7" key="1">
    <citation type="submission" date="2023-08" db="EMBL/GenBank/DDBJ databases">
        <title>Achromobacter seleniivolatilans sp. nov., isolated from seleniferous soil.</title>
        <authorList>
            <person name="Zhang S."/>
            <person name="Li K."/>
            <person name="Peng J."/>
            <person name="Zhao Q."/>
            <person name="Wang H."/>
            <person name="Guo Y."/>
        </authorList>
    </citation>
    <scope>NUCLEOTIDE SEQUENCE [LARGE SCALE GENOMIC DNA]</scope>
    <source>
        <strain evidence="6 7">R39</strain>
    </source>
</reference>
<feature type="domain" description="HTH lysR-type" evidence="5">
    <location>
        <begin position="1"/>
        <end position="58"/>
    </location>
</feature>
<keyword evidence="2" id="KW-0805">Transcription regulation</keyword>
<evidence type="ECO:0000256" key="4">
    <source>
        <dbReference type="ARBA" id="ARBA00023163"/>
    </source>
</evidence>
<keyword evidence="4" id="KW-0804">Transcription</keyword>
<name>A0ABY9M5X6_9BURK</name>